<dbReference type="OrthoDB" id="5299893at2759"/>
<dbReference type="GO" id="GO:0016197">
    <property type="term" value="P:endosomal transport"/>
    <property type="evidence" value="ECO:0007669"/>
    <property type="project" value="InterPro"/>
</dbReference>
<evidence type="ECO:0000256" key="1">
    <source>
        <dbReference type="ARBA" id="ARBA00004308"/>
    </source>
</evidence>
<dbReference type="HOGENOM" id="CLU_108580_0_0_1"/>
<dbReference type="GO" id="GO:0071986">
    <property type="term" value="C:Ragulator complex"/>
    <property type="evidence" value="ECO:0007669"/>
    <property type="project" value="InterPro"/>
</dbReference>
<evidence type="ECO:0000313" key="7">
    <source>
        <dbReference type="EMBL" id="ETS73099.1"/>
    </source>
</evidence>
<dbReference type="GO" id="GO:0071230">
    <property type="term" value="P:cellular response to amino acid stimulus"/>
    <property type="evidence" value="ECO:0007669"/>
    <property type="project" value="InterPro"/>
</dbReference>
<keyword evidence="5" id="KW-0449">Lipoprotein</keyword>
<dbReference type="Pfam" id="PF15454">
    <property type="entry name" value="LAMTOR"/>
    <property type="match status" value="1"/>
</dbReference>
<evidence type="ECO:0008006" key="9">
    <source>
        <dbReference type="Google" id="ProtNLM"/>
    </source>
</evidence>
<dbReference type="SMART" id="SM01262">
    <property type="entry name" value="LAMTOR"/>
    <property type="match status" value="1"/>
</dbReference>
<keyword evidence="4" id="KW-0564">Palmitate</keyword>
<feature type="compositionally biased region" description="Basic and acidic residues" evidence="6">
    <location>
        <begin position="11"/>
        <end position="31"/>
    </location>
</feature>
<evidence type="ECO:0000256" key="5">
    <source>
        <dbReference type="ARBA" id="ARBA00023288"/>
    </source>
</evidence>
<sequence>MGACASCLGRGRQDAYDEARTSHEDESRLLLDDPSNFQYGSFGDQNPNTHTDPLESQRELEALQKVVAKTSNNLVDIFEIAPSQPQHAHATALTGQDSRLNRYQTILSKLSADDDTNAITAQGQVDWLSDDDTMETQMDPPTVKAGEPLVGTFADAVTVA</sequence>
<dbReference type="OMA" id="RIVRYQH"/>
<evidence type="ECO:0000313" key="8">
    <source>
        <dbReference type="Proteomes" id="UP000030651"/>
    </source>
</evidence>
<reference evidence="8" key="1">
    <citation type="journal article" date="2015" name="BMC Genomics">
        <title>Genomic and transcriptomic analysis of the endophytic fungus Pestalotiopsis fici reveals its lifestyle and high potential for synthesis of natural products.</title>
        <authorList>
            <person name="Wang X."/>
            <person name="Zhang X."/>
            <person name="Liu L."/>
            <person name="Xiang M."/>
            <person name="Wang W."/>
            <person name="Sun X."/>
            <person name="Che Y."/>
            <person name="Guo L."/>
            <person name="Liu G."/>
            <person name="Guo L."/>
            <person name="Wang C."/>
            <person name="Yin W.B."/>
            <person name="Stadler M."/>
            <person name="Zhang X."/>
            <person name="Liu X."/>
        </authorList>
    </citation>
    <scope>NUCLEOTIDE SEQUENCE [LARGE SCALE GENOMIC DNA]</scope>
    <source>
        <strain evidence="8">W106-1 / CGMCC3.15140</strain>
    </source>
</reference>
<dbReference type="AlphaFoldDB" id="W3WH26"/>
<evidence type="ECO:0000256" key="4">
    <source>
        <dbReference type="ARBA" id="ARBA00023139"/>
    </source>
</evidence>
<comment type="subcellular location">
    <subcellularLocation>
        <location evidence="1">Endomembrane system</location>
    </subcellularLocation>
</comment>
<dbReference type="KEGG" id="pfy:PFICI_15274"/>
<keyword evidence="8" id="KW-1185">Reference proteome</keyword>
<dbReference type="GO" id="GO:0032008">
    <property type="term" value="P:positive regulation of TOR signaling"/>
    <property type="evidence" value="ECO:0007669"/>
    <property type="project" value="InterPro"/>
</dbReference>
<dbReference type="GO" id="GO:0045121">
    <property type="term" value="C:membrane raft"/>
    <property type="evidence" value="ECO:0007669"/>
    <property type="project" value="InterPro"/>
</dbReference>
<dbReference type="GO" id="GO:0031902">
    <property type="term" value="C:late endosome membrane"/>
    <property type="evidence" value="ECO:0007669"/>
    <property type="project" value="InterPro"/>
</dbReference>
<gene>
    <name evidence="7" type="ORF">PFICI_15274</name>
</gene>
<feature type="region of interest" description="Disordered" evidence="6">
    <location>
        <begin position="1"/>
        <end position="53"/>
    </location>
</feature>
<feature type="compositionally biased region" description="Polar residues" evidence="6">
    <location>
        <begin position="35"/>
        <end position="51"/>
    </location>
</feature>
<evidence type="ECO:0000256" key="2">
    <source>
        <dbReference type="ARBA" id="ARBA00022707"/>
    </source>
</evidence>
<organism evidence="7 8">
    <name type="scientific">Pestalotiopsis fici (strain W106-1 / CGMCC3.15140)</name>
    <dbReference type="NCBI Taxonomy" id="1229662"/>
    <lineage>
        <taxon>Eukaryota</taxon>
        <taxon>Fungi</taxon>
        <taxon>Dikarya</taxon>
        <taxon>Ascomycota</taxon>
        <taxon>Pezizomycotina</taxon>
        <taxon>Sordariomycetes</taxon>
        <taxon>Xylariomycetidae</taxon>
        <taxon>Amphisphaeriales</taxon>
        <taxon>Sporocadaceae</taxon>
        <taxon>Pestalotiopsis</taxon>
    </lineage>
</organism>
<evidence type="ECO:0000256" key="6">
    <source>
        <dbReference type="SAM" id="MobiDB-lite"/>
    </source>
</evidence>
<evidence type="ECO:0000256" key="3">
    <source>
        <dbReference type="ARBA" id="ARBA00023136"/>
    </source>
</evidence>
<keyword evidence="3" id="KW-0472">Membrane</keyword>
<dbReference type="GO" id="GO:0043410">
    <property type="term" value="P:positive regulation of MAPK cascade"/>
    <property type="evidence" value="ECO:0007669"/>
    <property type="project" value="InterPro"/>
</dbReference>
<dbReference type="GeneID" id="19280287"/>
<keyword evidence="2" id="KW-0519">Myristate</keyword>
<dbReference type="RefSeq" id="XP_007842046.1">
    <property type="nucleotide sequence ID" value="XM_007843855.1"/>
</dbReference>
<proteinExistence type="predicted"/>
<dbReference type="EMBL" id="KI912124">
    <property type="protein sequence ID" value="ETS73099.1"/>
    <property type="molecule type" value="Genomic_DNA"/>
</dbReference>
<dbReference type="Proteomes" id="UP000030651">
    <property type="component" value="Unassembled WGS sequence"/>
</dbReference>
<dbReference type="InterPro" id="IPR028209">
    <property type="entry name" value="LAMTOR1/MEH1"/>
</dbReference>
<dbReference type="GO" id="GO:0001919">
    <property type="term" value="P:regulation of receptor recycling"/>
    <property type="evidence" value="ECO:0007669"/>
    <property type="project" value="InterPro"/>
</dbReference>
<dbReference type="InParanoid" id="W3WH26"/>
<protein>
    <recommendedName>
        <fullName evidence="9">Late endosomal/lysosomal adaptor and MAPK and MTOR activator 1</fullName>
    </recommendedName>
</protein>
<name>W3WH26_PESFW</name>
<accession>W3WH26</accession>
<dbReference type="eggNOG" id="ENOG502SGDI">
    <property type="taxonomic scope" value="Eukaryota"/>
</dbReference>